<dbReference type="AlphaFoldDB" id="A0A183T0N2"/>
<sequence length="90" mass="10444">MTETKKLSERLPLDDVENTVYNSNYSGVFKFLVHCRQTRVSDQTTSLNLRLSRQPTVLNRNPDSHFRRLIANPSNQPEPSSWALPYSMTF</sequence>
<dbReference type="Proteomes" id="UP000275846">
    <property type="component" value="Unassembled WGS sequence"/>
</dbReference>
<dbReference type="EMBL" id="UYSU01035608">
    <property type="protein sequence ID" value="VDL96415.1"/>
    <property type="molecule type" value="Genomic_DNA"/>
</dbReference>
<name>A0A183T0N2_SCHSO</name>
<keyword evidence="2" id="KW-1185">Reference proteome</keyword>
<evidence type="ECO:0000313" key="3">
    <source>
        <dbReference type="WBParaSite" id="SSLN_0001040301-mRNA-1"/>
    </source>
</evidence>
<evidence type="ECO:0000313" key="1">
    <source>
        <dbReference type="EMBL" id="VDL96415.1"/>
    </source>
</evidence>
<organism evidence="3">
    <name type="scientific">Schistocephalus solidus</name>
    <name type="common">Tapeworm</name>
    <dbReference type="NCBI Taxonomy" id="70667"/>
    <lineage>
        <taxon>Eukaryota</taxon>
        <taxon>Metazoa</taxon>
        <taxon>Spiralia</taxon>
        <taxon>Lophotrochozoa</taxon>
        <taxon>Platyhelminthes</taxon>
        <taxon>Cestoda</taxon>
        <taxon>Eucestoda</taxon>
        <taxon>Diphyllobothriidea</taxon>
        <taxon>Diphyllobothriidae</taxon>
        <taxon>Schistocephalus</taxon>
    </lineage>
</organism>
<protein>
    <submittedName>
        <fullName evidence="1 3">Uncharacterized protein</fullName>
    </submittedName>
</protein>
<dbReference type="WBParaSite" id="SSLN_0001040301-mRNA-1">
    <property type="protein sequence ID" value="SSLN_0001040301-mRNA-1"/>
    <property type="gene ID" value="SSLN_0001040301"/>
</dbReference>
<evidence type="ECO:0000313" key="2">
    <source>
        <dbReference type="Proteomes" id="UP000275846"/>
    </source>
</evidence>
<proteinExistence type="predicted"/>
<reference evidence="3" key="1">
    <citation type="submission" date="2016-06" db="UniProtKB">
        <authorList>
            <consortium name="WormBaseParasite"/>
        </authorList>
    </citation>
    <scope>IDENTIFICATION</scope>
</reference>
<gene>
    <name evidence="1" type="ORF">SSLN_LOCUS10030</name>
</gene>
<accession>A0A183T0N2</accession>
<reference evidence="1 2" key="2">
    <citation type="submission" date="2018-11" db="EMBL/GenBank/DDBJ databases">
        <authorList>
            <consortium name="Pathogen Informatics"/>
        </authorList>
    </citation>
    <scope>NUCLEOTIDE SEQUENCE [LARGE SCALE GENOMIC DNA]</scope>
    <source>
        <strain evidence="1 2">NST_G2</strain>
    </source>
</reference>